<dbReference type="EMBL" id="CAFBPN010000139">
    <property type="protein sequence ID" value="CAB5030855.1"/>
    <property type="molecule type" value="Genomic_DNA"/>
</dbReference>
<accession>A0A6J7RPT4</accession>
<dbReference type="AlphaFoldDB" id="A0A6J7RPT4"/>
<protein>
    <submittedName>
        <fullName evidence="1">Unannotated protein</fullName>
    </submittedName>
</protein>
<proteinExistence type="predicted"/>
<name>A0A6J7RPT4_9ZZZZ</name>
<evidence type="ECO:0000313" key="1">
    <source>
        <dbReference type="EMBL" id="CAB5030855.1"/>
    </source>
</evidence>
<dbReference type="Gene3D" id="3.30.70.100">
    <property type="match status" value="2"/>
</dbReference>
<dbReference type="InterPro" id="IPR011008">
    <property type="entry name" value="Dimeric_a/b-barrel"/>
</dbReference>
<gene>
    <name evidence="1" type="ORF">UFOPK4098_01528</name>
</gene>
<sequence>MKAVLVVLTNPASSEAEVAYNDWYTNIHVPDVLAVPGYVSATRYKAFDGWQVFDQKYLTLYELDVRNLEHLQEISDEHMRRIADDEMRRSPDNVMDRATMRALYYVEKAPRHVGPNTQLRVPNSVFMAYSSPTDPEQETAFHTWYEETHLPEILALPGFLAAQRFAATNINMVKQPWVTEHQFLAIYEHNASDLDSYNASFAHVIAGINSGDIHMSDVITSNNPAPAYARISERLTQQ</sequence>
<dbReference type="SUPFAM" id="SSF54909">
    <property type="entry name" value="Dimeric alpha+beta barrel"/>
    <property type="match status" value="2"/>
</dbReference>
<reference evidence="1" key="1">
    <citation type="submission" date="2020-05" db="EMBL/GenBank/DDBJ databases">
        <authorList>
            <person name="Chiriac C."/>
            <person name="Salcher M."/>
            <person name="Ghai R."/>
            <person name="Kavagutti S V."/>
        </authorList>
    </citation>
    <scope>NUCLEOTIDE SEQUENCE</scope>
</reference>
<organism evidence="1">
    <name type="scientific">freshwater metagenome</name>
    <dbReference type="NCBI Taxonomy" id="449393"/>
    <lineage>
        <taxon>unclassified sequences</taxon>
        <taxon>metagenomes</taxon>
        <taxon>ecological metagenomes</taxon>
    </lineage>
</organism>